<comment type="caution">
    <text evidence="1">The sequence shown here is derived from an EMBL/GenBank/DDBJ whole genome shotgun (WGS) entry which is preliminary data.</text>
</comment>
<organism evidence="1 2">
    <name type="scientific">Eleusine coracana subsp. coracana</name>
    <dbReference type="NCBI Taxonomy" id="191504"/>
    <lineage>
        <taxon>Eukaryota</taxon>
        <taxon>Viridiplantae</taxon>
        <taxon>Streptophyta</taxon>
        <taxon>Embryophyta</taxon>
        <taxon>Tracheophyta</taxon>
        <taxon>Spermatophyta</taxon>
        <taxon>Magnoliopsida</taxon>
        <taxon>Liliopsida</taxon>
        <taxon>Poales</taxon>
        <taxon>Poaceae</taxon>
        <taxon>PACMAD clade</taxon>
        <taxon>Chloridoideae</taxon>
        <taxon>Cynodonteae</taxon>
        <taxon>Eleusininae</taxon>
        <taxon>Eleusine</taxon>
    </lineage>
</organism>
<accession>A0AAV5FUQ6</accession>
<evidence type="ECO:0000313" key="1">
    <source>
        <dbReference type="EMBL" id="GJN38185.1"/>
    </source>
</evidence>
<reference evidence="1" key="2">
    <citation type="submission" date="2021-12" db="EMBL/GenBank/DDBJ databases">
        <title>Resequencing data analysis of finger millet.</title>
        <authorList>
            <person name="Hatakeyama M."/>
            <person name="Aluri S."/>
            <person name="Balachadran M.T."/>
            <person name="Sivarajan S.R."/>
            <person name="Poveda L."/>
            <person name="Shimizu-Inatsugi R."/>
            <person name="Schlapbach R."/>
            <person name="Sreeman S.M."/>
            <person name="Shimizu K.K."/>
        </authorList>
    </citation>
    <scope>NUCLEOTIDE SEQUENCE</scope>
</reference>
<dbReference type="Proteomes" id="UP001054889">
    <property type="component" value="Unassembled WGS sequence"/>
</dbReference>
<reference evidence="1" key="1">
    <citation type="journal article" date="2018" name="DNA Res.">
        <title>Multiple hybrid de novo genome assembly of finger millet, an orphan allotetraploid crop.</title>
        <authorList>
            <person name="Hatakeyama M."/>
            <person name="Aluri S."/>
            <person name="Balachadran M.T."/>
            <person name="Sivarajan S.R."/>
            <person name="Patrignani A."/>
            <person name="Gruter S."/>
            <person name="Poveda L."/>
            <person name="Shimizu-Inatsugi R."/>
            <person name="Baeten J."/>
            <person name="Francoijs K.J."/>
            <person name="Nataraja K.N."/>
            <person name="Reddy Y.A.N."/>
            <person name="Phadnis S."/>
            <person name="Ravikumar R.L."/>
            <person name="Schlapbach R."/>
            <person name="Sreeman S.M."/>
            <person name="Shimizu K.K."/>
        </authorList>
    </citation>
    <scope>NUCLEOTIDE SEQUENCE</scope>
</reference>
<sequence>MLNRSTTSVRRCHGRRERPVFAHLPSSRAPAADGSFGVVRVRVSRVVAGEEAGVICGGRLEAGGGWRSRPIGGCGQEELTSRERRRRVVLVREENEGGFGSCGRTVGGLR</sequence>
<gene>
    <name evidence="1" type="primary">gb27203</name>
    <name evidence="1" type="ORF">PR202_gb27203</name>
</gene>
<evidence type="ECO:0000313" key="2">
    <source>
        <dbReference type="Proteomes" id="UP001054889"/>
    </source>
</evidence>
<keyword evidence="2" id="KW-1185">Reference proteome</keyword>
<protein>
    <submittedName>
        <fullName evidence="1">Uncharacterized protein</fullName>
    </submittedName>
</protein>
<name>A0AAV5FUQ6_ELECO</name>
<dbReference type="EMBL" id="BQKI01000095">
    <property type="protein sequence ID" value="GJN38185.1"/>
    <property type="molecule type" value="Genomic_DNA"/>
</dbReference>
<dbReference type="AlphaFoldDB" id="A0AAV5FUQ6"/>
<proteinExistence type="predicted"/>